<dbReference type="Proteomes" id="UP001054837">
    <property type="component" value="Unassembled WGS sequence"/>
</dbReference>
<accession>A0AAV4WN86</accession>
<reference evidence="1 2" key="1">
    <citation type="submission" date="2021-06" db="EMBL/GenBank/DDBJ databases">
        <title>Caerostris darwini draft genome.</title>
        <authorList>
            <person name="Kono N."/>
            <person name="Arakawa K."/>
        </authorList>
    </citation>
    <scope>NUCLEOTIDE SEQUENCE [LARGE SCALE GENOMIC DNA]</scope>
</reference>
<organism evidence="1 2">
    <name type="scientific">Caerostris darwini</name>
    <dbReference type="NCBI Taxonomy" id="1538125"/>
    <lineage>
        <taxon>Eukaryota</taxon>
        <taxon>Metazoa</taxon>
        <taxon>Ecdysozoa</taxon>
        <taxon>Arthropoda</taxon>
        <taxon>Chelicerata</taxon>
        <taxon>Arachnida</taxon>
        <taxon>Araneae</taxon>
        <taxon>Araneomorphae</taxon>
        <taxon>Entelegynae</taxon>
        <taxon>Araneoidea</taxon>
        <taxon>Araneidae</taxon>
        <taxon>Caerostris</taxon>
    </lineage>
</organism>
<sequence length="85" mass="9303">MVGGEEDIAWGDGAFRIEETSESVPLGASFSGGLGAFLVDSLFNIQRSVKKFYFKAQRKALEFFGGNKFTRQLLFLYIVVAAGSL</sequence>
<evidence type="ECO:0000313" key="2">
    <source>
        <dbReference type="Proteomes" id="UP001054837"/>
    </source>
</evidence>
<protein>
    <submittedName>
        <fullName evidence="1">Uncharacterized protein</fullName>
    </submittedName>
</protein>
<gene>
    <name evidence="1" type="ORF">CDAR_553891</name>
</gene>
<comment type="caution">
    <text evidence="1">The sequence shown here is derived from an EMBL/GenBank/DDBJ whole genome shotgun (WGS) entry which is preliminary data.</text>
</comment>
<dbReference type="EMBL" id="BPLQ01014758">
    <property type="protein sequence ID" value="GIY83013.1"/>
    <property type="molecule type" value="Genomic_DNA"/>
</dbReference>
<dbReference type="AlphaFoldDB" id="A0AAV4WN86"/>
<keyword evidence="2" id="KW-1185">Reference proteome</keyword>
<evidence type="ECO:0000313" key="1">
    <source>
        <dbReference type="EMBL" id="GIY83013.1"/>
    </source>
</evidence>
<name>A0AAV4WN86_9ARAC</name>
<proteinExistence type="predicted"/>